<accession>W6M753</accession>
<evidence type="ECO:0000259" key="1">
    <source>
        <dbReference type="Pfam" id="PF03374"/>
    </source>
</evidence>
<dbReference type="Pfam" id="PF03374">
    <property type="entry name" value="ANT"/>
    <property type="match status" value="1"/>
</dbReference>
<feature type="domain" description="Antirepressor protein C-terminal" evidence="1">
    <location>
        <begin position="141"/>
        <end position="236"/>
    </location>
</feature>
<dbReference type="GO" id="GO:0003677">
    <property type="term" value="F:DNA binding"/>
    <property type="evidence" value="ECO:0007669"/>
    <property type="project" value="InterPro"/>
</dbReference>
<dbReference type="PANTHER" id="PTHR36180">
    <property type="entry name" value="DNA-BINDING PROTEIN-RELATED-RELATED"/>
    <property type="match status" value="1"/>
</dbReference>
<organism evidence="3 4">
    <name type="scientific">Candidatus Competibacter denitrificans Run_A_D11</name>
    <dbReference type="NCBI Taxonomy" id="1400863"/>
    <lineage>
        <taxon>Bacteria</taxon>
        <taxon>Pseudomonadati</taxon>
        <taxon>Pseudomonadota</taxon>
        <taxon>Gammaproteobacteria</taxon>
        <taxon>Candidatus Competibacteraceae</taxon>
        <taxon>Candidatus Competibacter</taxon>
    </lineage>
</organism>
<keyword evidence="4" id="KW-1185">Reference proteome</keyword>
<gene>
    <name evidence="3" type="ORF">BN873_150313</name>
</gene>
<reference evidence="3" key="2">
    <citation type="submission" date="2014-03" db="EMBL/GenBank/DDBJ databases">
        <title>Candidatus Competibacter-lineage genomes retrieved from metagenomes reveal functional metabolic diversity.</title>
        <authorList>
            <person name="McIlroy S.J."/>
            <person name="Albertsen M."/>
            <person name="Andresen E.K."/>
            <person name="Saunders A.M."/>
            <person name="Kristiansen R."/>
            <person name="Stokholm-Bjerregaard M."/>
            <person name="Nielsen K.L."/>
            <person name="Nielsen P.H."/>
        </authorList>
    </citation>
    <scope>NUCLEOTIDE SEQUENCE</scope>
    <source>
        <strain evidence="3">Run_A_D11</strain>
    </source>
</reference>
<evidence type="ECO:0000259" key="2">
    <source>
        <dbReference type="Pfam" id="PF08346"/>
    </source>
</evidence>
<dbReference type="Proteomes" id="UP000035760">
    <property type="component" value="Unassembled WGS sequence"/>
</dbReference>
<sequence length="253" mass="28723">MSAQLIPVVASEFGDQTVQTVDGRTLHNFLEVKSQFRDWISNRIEEYGFESGKDFRDFFSESTGGRPTKEYTLTLNMAKELAMVERNAKGKQARQYFIECEQRLLNETKPAPSLDLATLSTHALRELATEIEKNAALQSRVIVMQPKADFFDHVVGSETLFDRDEAAKMLRTGPRRLWDALREWQVVQAGGQPYQKYYDLGYFRLVPTLIDKGSYKVPYQQVMITAKGLTWLKALMDSHVMPSKALTVVGGAV</sequence>
<dbReference type="AlphaFoldDB" id="W6M753"/>
<protein>
    <recommendedName>
        <fullName evidence="5">Phage antirepressor Ant</fullName>
    </recommendedName>
</protein>
<comment type="caution">
    <text evidence="3">The sequence shown here is derived from an EMBL/GenBank/DDBJ whole genome shotgun (WGS) entry which is preliminary data.</text>
</comment>
<dbReference type="Pfam" id="PF08346">
    <property type="entry name" value="AntA"/>
    <property type="match status" value="1"/>
</dbReference>
<feature type="domain" description="AntA/AntB antirepressor" evidence="2">
    <location>
        <begin position="21"/>
        <end position="87"/>
    </location>
</feature>
<dbReference type="InterPro" id="IPR013557">
    <property type="entry name" value="AntA/B_antirep"/>
</dbReference>
<dbReference type="RefSeq" id="WP_048670668.1">
    <property type="nucleotide sequence ID" value="NZ_CBTJ020000020.1"/>
</dbReference>
<dbReference type="STRING" id="1400863.BN873_150313"/>
<name>W6M753_9GAMM</name>
<reference evidence="3" key="1">
    <citation type="submission" date="2013-07" db="EMBL/GenBank/DDBJ databases">
        <authorList>
            <person name="McIlroy S."/>
        </authorList>
    </citation>
    <scope>NUCLEOTIDE SEQUENCE [LARGE SCALE GENOMIC DNA]</scope>
    <source>
        <strain evidence="3">Run_A_D11</strain>
    </source>
</reference>
<proteinExistence type="predicted"/>
<dbReference type="InterPro" id="IPR005039">
    <property type="entry name" value="Ant_C"/>
</dbReference>
<evidence type="ECO:0000313" key="3">
    <source>
        <dbReference type="EMBL" id="CDI01525.1"/>
    </source>
</evidence>
<evidence type="ECO:0008006" key="5">
    <source>
        <dbReference type="Google" id="ProtNLM"/>
    </source>
</evidence>
<dbReference type="PANTHER" id="PTHR36180:SF1">
    <property type="entry name" value="ANTA_ANTB ANTIREPRESSOR DOMAIN-CONTAINING PROTEIN"/>
    <property type="match status" value="1"/>
</dbReference>
<dbReference type="EMBL" id="CBTJ020000020">
    <property type="protein sequence ID" value="CDI01525.1"/>
    <property type="molecule type" value="Genomic_DNA"/>
</dbReference>
<evidence type="ECO:0000313" key="4">
    <source>
        <dbReference type="Proteomes" id="UP000035760"/>
    </source>
</evidence>